<evidence type="ECO:0000256" key="1">
    <source>
        <dbReference type="SAM" id="SignalP"/>
    </source>
</evidence>
<protein>
    <recommendedName>
        <fullName evidence="4">Lipoprotein</fullName>
    </recommendedName>
</protein>
<keyword evidence="1" id="KW-0732">Signal</keyword>
<evidence type="ECO:0000313" key="3">
    <source>
        <dbReference type="Proteomes" id="UP000471147"/>
    </source>
</evidence>
<feature type="signal peptide" evidence="1">
    <location>
        <begin position="1"/>
        <end position="24"/>
    </location>
</feature>
<dbReference type="AlphaFoldDB" id="A0A6I4M317"/>
<sequence>MKKVVYLAASCALLASCASGPGFSSPVTKFAGVNCLAKPDLTTATSLEFKKKKKFNELSVPVVQTSKCLSTANGDTPFQLFAIPGVTQNRVFEIGSAVEPLRVFSPDIATLDGNGNVVRRFSKDQFAFRGGVYSVQMRALENEKFVLVTTAPQEVGKFFDSIQTSTSTTSVYTGFGAANWTNGVDRNYTRAFSYEGTIIARVVDTTPSTK</sequence>
<comment type="caution">
    <text evidence="2">The sequence shown here is derived from an EMBL/GenBank/DDBJ whole genome shotgun (WGS) entry which is preliminary data.</text>
</comment>
<evidence type="ECO:0000313" key="2">
    <source>
        <dbReference type="EMBL" id="MVZ96705.1"/>
    </source>
</evidence>
<dbReference type="RefSeq" id="WP_160352662.1">
    <property type="nucleotide sequence ID" value="NZ_SDWJ01000001.1"/>
</dbReference>
<proteinExistence type="predicted"/>
<organism evidence="2 3">
    <name type="scientific">Sphingorhabdus profundilacus</name>
    <dbReference type="NCBI Taxonomy" id="2509718"/>
    <lineage>
        <taxon>Bacteria</taxon>
        <taxon>Pseudomonadati</taxon>
        <taxon>Pseudomonadota</taxon>
        <taxon>Alphaproteobacteria</taxon>
        <taxon>Sphingomonadales</taxon>
        <taxon>Sphingomonadaceae</taxon>
        <taxon>Sphingorhabdus</taxon>
    </lineage>
</organism>
<reference evidence="2 3" key="1">
    <citation type="submission" date="2019-01" db="EMBL/GenBank/DDBJ databases">
        <title>Sphingorhabdus lacus sp.nov., isolated from an oligotrophic freshwater lake.</title>
        <authorList>
            <person name="Park M."/>
        </authorList>
    </citation>
    <scope>NUCLEOTIDE SEQUENCE [LARGE SCALE GENOMIC DNA]</scope>
    <source>
        <strain evidence="2 3">IMCC26285</strain>
    </source>
</reference>
<dbReference type="EMBL" id="SDWJ01000001">
    <property type="protein sequence ID" value="MVZ96705.1"/>
    <property type="molecule type" value="Genomic_DNA"/>
</dbReference>
<name>A0A6I4M317_9SPHN</name>
<dbReference type="Proteomes" id="UP000471147">
    <property type="component" value="Unassembled WGS sequence"/>
</dbReference>
<dbReference type="PROSITE" id="PS51257">
    <property type="entry name" value="PROKAR_LIPOPROTEIN"/>
    <property type="match status" value="1"/>
</dbReference>
<feature type="chain" id="PRO_5026218126" description="Lipoprotein" evidence="1">
    <location>
        <begin position="25"/>
        <end position="210"/>
    </location>
</feature>
<keyword evidence="3" id="KW-1185">Reference proteome</keyword>
<gene>
    <name evidence="2" type="ORF">EUU23_03165</name>
</gene>
<accession>A0A6I4M317</accession>
<evidence type="ECO:0008006" key="4">
    <source>
        <dbReference type="Google" id="ProtNLM"/>
    </source>
</evidence>
<dbReference type="OrthoDB" id="7209614at2"/>